<dbReference type="PANTHER" id="PTHR13533">
    <property type="entry name" value="N-ACETYLNEURAMINATE 9-O-ACETYLTRANSFERASE"/>
    <property type="match status" value="1"/>
</dbReference>
<gene>
    <name evidence="6" type="ORF">ZOSMA_6G02390</name>
</gene>
<dbReference type="GO" id="GO:0016020">
    <property type="term" value="C:membrane"/>
    <property type="evidence" value="ECO:0007669"/>
    <property type="project" value="UniProtKB-SubCell"/>
</dbReference>
<evidence type="ECO:0008006" key="8">
    <source>
        <dbReference type="Google" id="ProtNLM"/>
    </source>
</evidence>
<keyword evidence="4 5" id="KW-0472">Membrane</keyword>
<dbReference type="PANTHER" id="PTHR13533:SF31">
    <property type="entry name" value="PROTEIN ALTERED XYLOGLUCAN 9"/>
    <property type="match status" value="1"/>
</dbReference>
<dbReference type="OrthoDB" id="767975at2759"/>
<evidence type="ECO:0000256" key="2">
    <source>
        <dbReference type="ARBA" id="ARBA00022692"/>
    </source>
</evidence>
<evidence type="ECO:0000256" key="4">
    <source>
        <dbReference type="ARBA" id="ARBA00023136"/>
    </source>
</evidence>
<protein>
    <recommendedName>
        <fullName evidence="8">Pmr5/Cas1p GDSL/SGNH-like acyl-esterase family protein</fullName>
    </recommendedName>
</protein>
<sequence>MVFVYVCAMVACVVLFLPMVMAGYHLSRNKMLFFGAALFITLAVGVHLTPYFPSISRFTPNAPNSSSLASEISCLAYVDHVRWQNRALYVPDSDGFDSSLRTWDWARSDPVLSCGFQKLGKKDVLDLLNGSWVLVAGDSQARLFVVALLGLVLDDEKMIGAERDLFKRHSDYRIEVEENGMRIDYLWAPYTENLTIAMSQLESESRRPDVLVMGSGLWHMLHLSNPTDYSNSLFSLKRSLVKNKLVGSKTHGYWLGMPTLVNSMLNTQEKQERMNSSTLEAYNLEVYRSKILHGSGGSLLLLDVEELSRDCGLECTSDGMHYTKVVYEAALQIMLNALLIESEQRI</sequence>
<feature type="transmembrane region" description="Helical" evidence="5">
    <location>
        <begin position="32"/>
        <end position="52"/>
    </location>
</feature>
<dbReference type="GO" id="GO:0045492">
    <property type="term" value="P:xylan biosynthetic process"/>
    <property type="evidence" value="ECO:0000318"/>
    <property type="project" value="GO_Central"/>
</dbReference>
<dbReference type="EMBL" id="LFYR01001803">
    <property type="protein sequence ID" value="KMZ59302.1"/>
    <property type="molecule type" value="Genomic_DNA"/>
</dbReference>
<evidence type="ECO:0000256" key="3">
    <source>
        <dbReference type="ARBA" id="ARBA00022989"/>
    </source>
</evidence>
<organism evidence="6 7">
    <name type="scientific">Zostera marina</name>
    <name type="common">Eelgrass</name>
    <dbReference type="NCBI Taxonomy" id="29655"/>
    <lineage>
        <taxon>Eukaryota</taxon>
        <taxon>Viridiplantae</taxon>
        <taxon>Streptophyta</taxon>
        <taxon>Embryophyta</taxon>
        <taxon>Tracheophyta</taxon>
        <taxon>Spermatophyta</taxon>
        <taxon>Magnoliopsida</taxon>
        <taxon>Liliopsida</taxon>
        <taxon>Zosteraceae</taxon>
        <taxon>Zostera</taxon>
    </lineage>
</organism>
<accession>A0A0K9NTC4</accession>
<keyword evidence="3 5" id="KW-1133">Transmembrane helix</keyword>
<keyword evidence="7" id="KW-1185">Reference proteome</keyword>
<evidence type="ECO:0000313" key="7">
    <source>
        <dbReference type="Proteomes" id="UP000036987"/>
    </source>
</evidence>
<reference evidence="7" key="1">
    <citation type="journal article" date="2016" name="Nature">
        <title>The genome of the seagrass Zostera marina reveals angiosperm adaptation to the sea.</title>
        <authorList>
            <person name="Olsen J.L."/>
            <person name="Rouze P."/>
            <person name="Verhelst B."/>
            <person name="Lin Y.-C."/>
            <person name="Bayer T."/>
            <person name="Collen J."/>
            <person name="Dattolo E."/>
            <person name="De Paoli E."/>
            <person name="Dittami S."/>
            <person name="Maumus F."/>
            <person name="Michel G."/>
            <person name="Kersting A."/>
            <person name="Lauritano C."/>
            <person name="Lohaus R."/>
            <person name="Toepel M."/>
            <person name="Tonon T."/>
            <person name="Vanneste K."/>
            <person name="Amirebrahimi M."/>
            <person name="Brakel J."/>
            <person name="Bostroem C."/>
            <person name="Chovatia M."/>
            <person name="Grimwood J."/>
            <person name="Jenkins J.W."/>
            <person name="Jueterbock A."/>
            <person name="Mraz A."/>
            <person name="Stam W.T."/>
            <person name="Tice H."/>
            <person name="Bornberg-Bauer E."/>
            <person name="Green P.J."/>
            <person name="Pearson G.A."/>
            <person name="Procaccini G."/>
            <person name="Duarte C.M."/>
            <person name="Schmutz J."/>
            <person name="Reusch T.B.H."/>
            <person name="Van de Peer Y."/>
        </authorList>
    </citation>
    <scope>NUCLEOTIDE SEQUENCE [LARGE SCALE GENOMIC DNA]</scope>
    <source>
        <strain evidence="7">cv. Finnish</strain>
    </source>
</reference>
<evidence type="ECO:0000256" key="1">
    <source>
        <dbReference type="ARBA" id="ARBA00004370"/>
    </source>
</evidence>
<proteinExistence type="predicted"/>
<name>A0A0K9NTC4_ZOSMR</name>
<comment type="subcellular location">
    <subcellularLocation>
        <location evidence="1">Membrane</location>
    </subcellularLocation>
</comment>
<dbReference type="GO" id="GO:0005794">
    <property type="term" value="C:Golgi apparatus"/>
    <property type="evidence" value="ECO:0000318"/>
    <property type="project" value="GO_Central"/>
</dbReference>
<evidence type="ECO:0000256" key="5">
    <source>
        <dbReference type="SAM" id="Phobius"/>
    </source>
</evidence>
<dbReference type="GO" id="GO:0016407">
    <property type="term" value="F:acetyltransferase activity"/>
    <property type="evidence" value="ECO:0000318"/>
    <property type="project" value="GO_Central"/>
</dbReference>
<evidence type="ECO:0000313" key="6">
    <source>
        <dbReference type="EMBL" id="KMZ59302.1"/>
    </source>
</evidence>
<keyword evidence="2 5" id="KW-0812">Transmembrane</keyword>
<dbReference type="OMA" id="LWHMLHI"/>
<dbReference type="Proteomes" id="UP000036987">
    <property type="component" value="Unassembled WGS sequence"/>
</dbReference>
<dbReference type="AlphaFoldDB" id="A0A0K9NTC4"/>
<comment type="caution">
    <text evidence="6">The sequence shown here is derived from an EMBL/GenBank/DDBJ whole genome shotgun (WGS) entry which is preliminary data.</text>
</comment>